<evidence type="ECO:0000256" key="4">
    <source>
        <dbReference type="ARBA" id="ARBA00022525"/>
    </source>
</evidence>
<accession>A0A392NFV6</accession>
<keyword evidence="11" id="KW-1185">Reference proteome</keyword>
<dbReference type="GO" id="GO:0071555">
    <property type="term" value="P:cell wall organization"/>
    <property type="evidence" value="ECO:0007669"/>
    <property type="project" value="UniProtKB-KW"/>
</dbReference>
<reference evidence="10 11" key="1">
    <citation type="journal article" date="2018" name="Front. Plant Sci.">
        <title>Red Clover (Trifolium pratense) and Zigzag Clover (T. medium) - A Picture of Genomic Similarities and Differences.</title>
        <authorList>
            <person name="Dluhosova J."/>
            <person name="Istvanek J."/>
            <person name="Nedelnik J."/>
            <person name="Repkova J."/>
        </authorList>
    </citation>
    <scope>NUCLEOTIDE SEQUENCE [LARGE SCALE GENOMIC DNA]</scope>
    <source>
        <strain evidence="11">cv. 10/8</strain>
        <tissue evidence="10">Leaf</tissue>
    </source>
</reference>
<feature type="signal peptide" evidence="9">
    <location>
        <begin position="1"/>
        <end position="21"/>
    </location>
</feature>
<evidence type="ECO:0000256" key="8">
    <source>
        <dbReference type="RuleBase" id="RU361169"/>
    </source>
</evidence>
<keyword evidence="4" id="KW-0964">Secreted</keyword>
<dbReference type="GO" id="GO:0005975">
    <property type="term" value="P:carbohydrate metabolic process"/>
    <property type="evidence" value="ECO:0007669"/>
    <property type="project" value="InterPro"/>
</dbReference>
<evidence type="ECO:0000256" key="9">
    <source>
        <dbReference type="SAM" id="SignalP"/>
    </source>
</evidence>
<evidence type="ECO:0000256" key="2">
    <source>
        <dbReference type="ARBA" id="ARBA00008834"/>
    </source>
</evidence>
<dbReference type="GO" id="GO:0004650">
    <property type="term" value="F:polygalacturonase activity"/>
    <property type="evidence" value="ECO:0007669"/>
    <property type="project" value="InterPro"/>
</dbReference>
<dbReference type="AlphaFoldDB" id="A0A392NFV6"/>
<evidence type="ECO:0000313" key="10">
    <source>
        <dbReference type="EMBL" id="MCH98690.1"/>
    </source>
</evidence>
<dbReference type="Proteomes" id="UP000265520">
    <property type="component" value="Unassembled WGS sequence"/>
</dbReference>
<evidence type="ECO:0000313" key="11">
    <source>
        <dbReference type="Proteomes" id="UP000265520"/>
    </source>
</evidence>
<comment type="subcellular location">
    <subcellularLocation>
        <location evidence="1">Secreted</location>
        <location evidence="1">Cell wall</location>
    </subcellularLocation>
</comment>
<sequence>MAAKVLFALCLLLVFIAESQATKVNKFFNVMNYGATADGKTDNSAAFLKAWSDACNSNGKVAVMIPRGTYLLKQVIFNGPCKGWTIVRIEGDLIAPSDPYFATDKWINFRYVKNLIVSGRGRLDGQGSSAWQDCNKNHNCRPSLPIVSSFHK</sequence>
<evidence type="ECO:0000256" key="3">
    <source>
        <dbReference type="ARBA" id="ARBA00022512"/>
    </source>
</evidence>
<dbReference type="SUPFAM" id="SSF51126">
    <property type="entry name" value="Pectin lyase-like"/>
    <property type="match status" value="1"/>
</dbReference>
<protein>
    <submittedName>
        <fullName evidence="10">Polygalacturonase</fullName>
    </submittedName>
</protein>
<keyword evidence="3" id="KW-0134">Cell wall</keyword>
<keyword evidence="9" id="KW-0732">Signal</keyword>
<dbReference type="InterPro" id="IPR012334">
    <property type="entry name" value="Pectin_lyas_fold"/>
</dbReference>
<feature type="chain" id="PRO_5017338708" evidence="9">
    <location>
        <begin position="22"/>
        <end position="152"/>
    </location>
</feature>
<dbReference type="Pfam" id="PF00295">
    <property type="entry name" value="Glyco_hydro_28"/>
    <property type="match status" value="1"/>
</dbReference>
<evidence type="ECO:0000256" key="5">
    <source>
        <dbReference type="ARBA" id="ARBA00022801"/>
    </source>
</evidence>
<comment type="similarity">
    <text evidence="2 8">Belongs to the glycosyl hydrolase 28 family.</text>
</comment>
<keyword evidence="6 8" id="KW-0326">Glycosidase</keyword>
<dbReference type="PANTHER" id="PTHR31375">
    <property type="match status" value="1"/>
</dbReference>
<keyword evidence="5 8" id="KW-0378">Hydrolase</keyword>
<evidence type="ECO:0000256" key="7">
    <source>
        <dbReference type="ARBA" id="ARBA00023316"/>
    </source>
</evidence>
<dbReference type="InterPro" id="IPR011050">
    <property type="entry name" value="Pectin_lyase_fold/virulence"/>
</dbReference>
<proteinExistence type="inferred from homology"/>
<dbReference type="Gene3D" id="2.160.20.10">
    <property type="entry name" value="Single-stranded right-handed beta-helix, Pectin lyase-like"/>
    <property type="match status" value="1"/>
</dbReference>
<organism evidence="10 11">
    <name type="scientific">Trifolium medium</name>
    <dbReference type="NCBI Taxonomy" id="97028"/>
    <lineage>
        <taxon>Eukaryota</taxon>
        <taxon>Viridiplantae</taxon>
        <taxon>Streptophyta</taxon>
        <taxon>Embryophyta</taxon>
        <taxon>Tracheophyta</taxon>
        <taxon>Spermatophyta</taxon>
        <taxon>Magnoliopsida</taxon>
        <taxon>eudicotyledons</taxon>
        <taxon>Gunneridae</taxon>
        <taxon>Pentapetalae</taxon>
        <taxon>rosids</taxon>
        <taxon>fabids</taxon>
        <taxon>Fabales</taxon>
        <taxon>Fabaceae</taxon>
        <taxon>Papilionoideae</taxon>
        <taxon>50 kb inversion clade</taxon>
        <taxon>NPAAA clade</taxon>
        <taxon>Hologalegina</taxon>
        <taxon>IRL clade</taxon>
        <taxon>Trifolieae</taxon>
        <taxon>Trifolium</taxon>
    </lineage>
</organism>
<evidence type="ECO:0000256" key="6">
    <source>
        <dbReference type="ARBA" id="ARBA00023295"/>
    </source>
</evidence>
<dbReference type="InterPro" id="IPR000743">
    <property type="entry name" value="Glyco_hydro_28"/>
</dbReference>
<keyword evidence="7" id="KW-0961">Cell wall biogenesis/degradation</keyword>
<name>A0A392NFV6_9FABA</name>
<dbReference type="EMBL" id="LXQA010038287">
    <property type="protein sequence ID" value="MCH98690.1"/>
    <property type="molecule type" value="Genomic_DNA"/>
</dbReference>
<evidence type="ECO:0000256" key="1">
    <source>
        <dbReference type="ARBA" id="ARBA00004191"/>
    </source>
</evidence>
<comment type="caution">
    <text evidence="10">The sequence shown here is derived from an EMBL/GenBank/DDBJ whole genome shotgun (WGS) entry which is preliminary data.</text>
</comment>